<evidence type="ECO:0000256" key="2">
    <source>
        <dbReference type="ARBA" id="ARBA00022676"/>
    </source>
</evidence>
<protein>
    <submittedName>
        <fullName evidence="5">Glycosyltransferase family 2 protein</fullName>
    </submittedName>
</protein>
<dbReference type="CDD" id="cd00761">
    <property type="entry name" value="Glyco_tranf_GTA_type"/>
    <property type="match status" value="1"/>
</dbReference>
<dbReference type="PANTHER" id="PTHR22916:SF51">
    <property type="entry name" value="GLYCOSYLTRANSFERASE EPSH-RELATED"/>
    <property type="match status" value="1"/>
</dbReference>
<reference evidence="5" key="1">
    <citation type="submission" date="2022-11" db="EMBL/GenBank/DDBJ databases">
        <title>WGS-based characterization of Bacillus cereus isolated from food &amp; feed additives.</title>
        <authorList>
            <person name="Bogaerts B."/>
            <person name="Fraiture M.-A."/>
            <person name="Roosens N.H.C."/>
            <person name="De Keersmaecker S.C.J."/>
            <person name="Vanneste K."/>
        </authorList>
    </citation>
    <scope>NUCLEOTIDE SEQUENCE</scope>
    <source>
        <strain evidence="5">74.2</strain>
    </source>
</reference>
<evidence type="ECO:0000313" key="6">
    <source>
        <dbReference type="Proteomes" id="UP001174229"/>
    </source>
</evidence>
<keyword evidence="2" id="KW-0328">Glycosyltransferase</keyword>
<dbReference type="RefSeq" id="WP_001208782.1">
    <property type="nucleotide sequence ID" value="NZ_CP099450.1"/>
</dbReference>
<dbReference type="Proteomes" id="UP001174229">
    <property type="component" value="Unassembled WGS sequence"/>
</dbReference>
<dbReference type="Gene3D" id="3.90.550.10">
    <property type="entry name" value="Spore Coat Polysaccharide Biosynthesis Protein SpsA, Chain A"/>
    <property type="match status" value="1"/>
</dbReference>
<comment type="caution">
    <text evidence="5">The sequence shown here is derived from an EMBL/GenBank/DDBJ whole genome shotgun (WGS) entry which is preliminary data.</text>
</comment>
<dbReference type="EMBL" id="JAPNPE010000003">
    <property type="protein sequence ID" value="MDK7391945.1"/>
    <property type="molecule type" value="Genomic_DNA"/>
</dbReference>
<keyword evidence="3" id="KW-0808">Transferase</keyword>
<evidence type="ECO:0000256" key="3">
    <source>
        <dbReference type="ARBA" id="ARBA00022679"/>
    </source>
</evidence>
<sequence>MRELYIENPKFSVLIPVYNVEEFIAECIESVLNQTYQNFEVILINDGSTDSSGMICEEYAKKDNRLKLYHQNNQGLLTSRQNAISKASGDFCLFLDSDDYWETELLEKINQTIDEYNCDLVIFKYKRVSEKGEFISEAPSIFKDETVFDNKNKEELFKKIINSSNLNNLVCKAVKRNLLNNIDHSQDYEVKNGEDLLQSLPLLYKSKRTIYINCALYNYRTVLSSITNTLNVNFLKDITVVRGSLLYYLKKLGMDTEDNLKEFYQFYMQLFLNYIFELINSNISKKDKITIITNFQQEQLYKDAMEKIKISGFSSEKKILFYLIRKNYYKAIFIYAKVINSLKKITKYFA</sequence>
<dbReference type="Pfam" id="PF00535">
    <property type="entry name" value="Glycos_transf_2"/>
    <property type="match status" value="1"/>
</dbReference>
<dbReference type="InterPro" id="IPR001173">
    <property type="entry name" value="Glyco_trans_2-like"/>
</dbReference>
<evidence type="ECO:0000259" key="4">
    <source>
        <dbReference type="Pfam" id="PF00535"/>
    </source>
</evidence>
<evidence type="ECO:0000256" key="1">
    <source>
        <dbReference type="ARBA" id="ARBA00006739"/>
    </source>
</evidence>
<organism evidence="5 6">
    <name type="scientific">Bacillus pacificus</name>
    <dbReference type="NCBI Taxonomy" id="2026187"/>
    <lineage>
        <taxon>Bacteria</taxon>
        <taxon>Bacillati</taxon>
        <taxon>Bacillota</taxon>
        <taxon>Bacilli</taxon>
        <taxon>Bacillales</taxon>
        <taxon>Bacillaceae</taxon>
        <taxon>Bacillus</taxon>
        <taxon>Bacillus cereus group</taxon>
    </lineage>
</organism>
<dbReference type="AlphaFoldDB" id="A0AAP4FPH9"/>
<dbReference type="PANTHER" id="PTHR22916">
    <property type="entry name" value="GLYCOSYLTRANSFERASE"/>
    <property type="match status" value="1"/>
</dbReference>
<dbReference type="SUPFAM" id="SSF53448">
    <property type="entry name" value="Nucleotide-diphospho-sugar transferases"/>
    <property type="match status" value="1"/>
</dbReference>
<comment type="similarity">
    <text evidence="1">Belongs to the glycosyltransferase 2 family.</text>
</comment>
<gene>
    <name evidence="5" type="ORF">OWO78_10880</name>
</gene>
<accession>A0AAP4FPH9</accession>
<name>A0AAP4FPH9_9BACI</name>
<dbReference type="InterPro" id="IPR029044">
    <property type="entry name" value="Nucleotide-diphossugar_trans"/>
</dbReference>
<feature type="domain" description="Glycosyltransferase 2-like" evidence="4">
    <location>
        <begin position="12"/>
        <end position="146"/>
    </location>
</feature>
<proteinExistence type="inferred from homology"/>
<dbReference type="GO" id="GO:0016757">
    <property type="term" value="F:glycosyltransferase activity"/>
    <property type="evidence" value="ECO:0007669"/>
    <property type="project" value="UniProtKB-KW"/>
</dbReference>
<evidence type="ECO:0000313" key="5">
    <source>
        <dbReference type="EMBL" id="MDK7391945.1"/>
    </source>
</evidence>